<dbReference type="eggNOG" id="ENOG503318P">
    <property type="taxonomic scope" value="Bacteria"/>
</dbReference>
<gene>
    <name evidence="1" type="ordered locus">HRM2_49020</name>
</gene>
<proteinExistence type="predicted"/>
<keyword evidence="2" id="KW-1185">Reference proteome</keyword>
<dbReference type="RefSeq" id="WP_015906657.1">
    <property type="nucleotide sequence ID" value="NC_012108.1"/>
</dbReference>
<dbReference type="KEGG" id="dat:HRM2_49020"/>
<sequence>MNKMALLIQNKMSIANFVSNAFPMLCEWGVEDQDVMVHSLGVSAWNTLGHELGFMAVAECPAPFAAFADDIRSDSVWFDKTTGLPVVVIEFERYDGTEKGRQKMGEKAEHLLEANQRWGGHPQVLILASWSKGMVSVPDHRNFCTMIHQGFKNQKGTRVNGNPGAKFLFSRFCFQQQLQDKKLKLDRILFEA</sequence>
<organism evidence="1 2">
    <name type="scientific">Desulforapulum autotrophicum (strain ATCC 43914 / DSM 3382 / VKM B-1955 / HRM2)</name>
    <name type="common">Desulfobacterium autotrophicum</name>
    <dbReference type="NCBI Taxonomy" id="177437"/>
    <lineage>
        <taxon>Bacteria</taxon>
        <taxon>Pseudomonadati</taxon>
        <taxon>Thermodesulfobacteriota</taxon>
        <taxon>Desulfobacteria</taxon>
        <taxon>Desulfobacterales</taxon>
        <taxon>Desulfobacteraceae</taxon>
        <taxon>Desulforapulum</taxon>
    </lineage>
</organism>
<name>C0QIK6_DESAH</name>
<evidence type="ECO:0000313" key="1">
    <source>
        <dbReference type="EMBL" id="ACN17950.1"/>
    </source>
</evidence>
<dbReference type="HOGENOM" id="CLU_121833_0_0_7"/>
<dbReference type="Proteomes" id="UP000000442">
    <property type="component" value="Chromosome"/>
</dbReference>
<reference evidence="1 2" key="1">
    <citation type="journal article" date="2009" name="Environ. Microbiol.">
        <title>Genome sequence of Desulfobacterium autotrophicum HRM2, a marine sulfate reducer oxidizing organic carbon completely to carbon dioxide.</title>
        <authorList>
            <person name="Strittmatter A.W."/>
            <person name="Liesegang H."/>
            <person name="Rabus R."/>
            <person name="Decker I."/>
            <person name="Amann J."/>
            <person name="Andres S."/>
            <person name="Henne A."/>
            <person name="Fricke W.F."/>
            <person name="Martinez-Arias R."/>
            <person name="Bartels D."/>
            <person name="Goesmann A."/>
            <person name="Krause L."/>
            <person name="Puehler A."/>
            <person name="Klenk H.P."/>
            <person name="Richter M."/>
            <person name="Schuler M."/>
            <person name="Gloeckner F.O."/>
            <person name="Meyerdierks A."/>
            <person name="Gottschalk G."/>
            <person name="Amann R."/>
        </authorList>
    </citation>
    <scope>NUCLEOTIDE SEQUENCE [LARGE SCALE GENOMIC DNA]</scope>
    <source>
        <strain evidence="2">ATCC 43914 / DSM 3382 / HRM2</strain>
    </source>
</reference>
<dbReference type="EMBL" id="CP001087">
    <property type="protein sequence ID" value="ACN17950.1"/>
    <property type="molecule type" value="Genomic_DNA"/>
</dbReference>
<dbReference type="AlphaFoldDB" id="C0QIK6"/>
<dbReference type="STRING" id="177437.HRM2_49020"/>
<evidence type="ECO:0000313" key="2">
    <source>
        <dbReference type="Proteomes" id="UP000000442"/>
    </source>
</evidence>
<accession>C0QIK6</accession>
<protein>
    <submittedName>
        <fullName evidence="1">Uncharacterized protein</fullName>
    </submittedName>
</protein>